<sequence length="85" mass="9498">MGPSIPCLCDADRRLKYGCLRRILPAPVIPDDDCFPLSIYLSLVSSSMHLPTHFISISGLSRNSISPWEVLGRITQGLYYPSIYL</sequence>
<protein>
    <submittedName>
        <fullName evidence="1">Uncharacterized protein</fullName>
    </submittedName>
</protein>
<gene>
    <name evidence="1" type="ORF">CEXT_466271</name>
</gene>
<reference evidence="1 2" key="1">
    <citation type="submission" date="2021-06" db="EMBL/GenBank/DDBJ databases">
        <title>Caerostris extrusa draft genome.</title>
        <authorList>
            <person name="Kono N."/>
            <person name="Arakawa K."/>
        </authorList>
    </citation>
    <scope>NUCLEOTIDE SEQUENCE [LARGE SCALE GENOMIC DNA]</scope>
</reference>
<organism evidence="1 2">
    <name type="scientific">Caerostris extrusa</name>
    <name type="common">Bark spider</name>
    <name type="synonym">Caerostris bankana</name>
    <dbReference type="NCBI Taxonomy" id="172846"/>
    <lineage>
        <taxon>Eukaryota</taxon>
        <taxon>Metazoa</taxon>
        <taxon>Ecdysozoa</taxon>
        <taxon>Arthropoda</taxon>
        <taxon>Chelicerata</taxon>
        <taxon>Arachnida</taxon>
        <taxon>Araneae</taxon>
        <taxon>Araneomorphae</taxon>
        <taxon>Entelegynae</taxon>
        <taxon>Araneoidea</taxon>
        <taxon>Araneidae</taxon>
        <taxon>Caerostris</taxon>
    </lineage>
</organism>
<comment type="caution">
    <text evidence="1">The sequence shown here is derived from an EMBL/GenBank/DDBJ whole genome shotgun (WGS) entry which is preliminary data.</text>
</comment>
<keyword evidence="2" id="KW-1185">Reference proteome</keyword>
<dbReference type="Proteomes" id="UP001054945">
    <property type="component" value="Unassembled WGS sequence"/>
</dbReference>
<evidence type="ECO:0000313" key="1">
    <source>
        <dbReference type="EMBL" id="GIY85853.1"/>
    </source>
</evidence>
<dbReference type="AlphaFoldDB" id="A0AAV4WU98"/>
<proteinExistence type="predicted"/>
<dbReference type="EMBL" id="BPLR01016701">
    <property type="protein sequence ID" value="GIY85853.1"/>
    <property type="molecule type" value="Genomic_DNA"/>
</dbReference>
<name>A0AAV4WU98_CAEEX</name>
<accession>A0AAV4WU98</accession>
<evidence type="ECO:0000313" key="2">
    <source>
        <dbReference type="Proteomes" id="UP001054945"/>
    </source>
</evidence>